<accession>A0A2A6REH9</accession>
<feature type="transmembrane region" description="Helical" evidence="2">
    <location>
        <begin position="51"/>
        <end position="68"/>
    </location>
</feature>
<sequence length="359" mass="39436">MVNQQHLHKLFVMQHSDEDLQRRGQNLIVVLWAGIALSLLTLPLVWLEGRYVSVFNVLIALPLGLLLIQLTRRGWVDLVAIITVIVIIISLGVAPFVSATFLTSAYFFPLTTLVAGYTLGPRGILWTLLINMVTLGIVVWLLDNTPPEVPTVVATMIYVTALLIFGTIIAVLSAFTATRTITKIRAAREDARQASAALAYANAHLEEQVALRTADLSQALTAIERHAEELERQMATQQQLNELITQMALPLLPVQRDTLVVPLVGIFDHERIGLLEERVLQAVEQRGTRTLIFDITGVSCIDTHTGQAIMRCATALKLMGARTVLVGIRPEVAQTLVSLGIDLADLTTHVDLESALVLR</sequence>
<feature type="coiled-coil region" evidence="1">
    <location>
        <begin position="213"/>
        <end position="247"/>
    </location>
</feature>
<keyword evidence="2" id="KW-1133">Transmembrane helix</keyword>
<comment type="caution">
    <text evidence="4">The sequence shown here is derived from an EMBL/GenBank/DDBJ whole genome shotgun (WGS) entry which is preliminary data.</text>
</comment>
<reference evidence="5" key="1">
    <citation type="submission" date="2017-08" db="EMBL/GenBank/DDBJ databases">
        <authorList>
            <person name="Grouzdev D.S."/>
            <person name="Gaisin V.A."/>
            <person name="Rysina M.S."/>
            <person name="Gorlenko V.M."/>
        </authorList>
    </citation>
    <scope>NUCLEOTIDE SEQUENCE [LARGE SCALE GENOMIC DNA]</scope>
    <source>
        <strain evidence="5">Kir15-3F</strain>
    </source>
</reference>
<dbReference type="InterPro" id="IPR002645">
    <property type="entry name" value="STAS_dom"/>
</dbReference>
<dbReference type="InterPro" id="IPR051932">
    <property type="entry name" value="Bact_StressResp_Reg"/>
</dbReference>
<feature type="transmembrane region" description="Helical" evidence="2">
    <location>
        <begin position="99"/>
        <end position="117"/>
    </location>
</feature>
<feature type="transmembrane region" description="Helical" evidence="2">
    <location>
        <begin position="27"/>
        <end position="45"/>
    </location>
</feature>
<dbReference type="CDD" id="cd07041">
    <property type="entry name" value="STAS_RsbR_RsbS_like"/>
    <property type="match status" value="1"/>
</dbReference>
<organism evidence="4 5">
    <name type="scientific">Candidatus Viridilinea mediisalina</name>
    <dbReference type="NCBI Taxonomy" id="2024553"/>
    <lineage>
        <taxon>Bacteria</taxon>
        <taxon>Bacillati</taxon>
        <taxon>Chloroflexota</taxon>
        <taxon>Chloroflexia</taxon>
        <taxon>Chloroflexales</taxon>
        <taxon>Chloroflexineae</taxon>
        <taxon>Oscillochloridaceae</taxon>
        <taxon>Candidatus Viridilinea</taxon>
    </lineage>
</organism>
<evidence type="ECO:0000256" key="1">
    <source>
        <dbReference type="SAM" id="Coils"/>
    </source>
</evidence>
<dbReference type="InterPro" id="IPR036513">
    <property type="entry name" value="STAS_dom_sf"/>
</dbReference>
<feature type="transmembrane region" description="Helical" evidence="2">
    <location>
        <begin position="75"/>
        <end position="93"/>
    </location>
</feature>
<name>A0A2A6REH9_9CHLR</name>
<feature type="transmembrane region" description="Helical" evidence="2">
    <location>
        <begin position="154"/>
        <end position="175"/>
    </location>
</feature>
<feature type="transmembrane region" description="Helical" evidence="2">
    <location>
        <begin position="124"/>
        <end position="142"/>
    </location>
</feature>
<keyword evidence="5" id="KW-1185">Reference proteome</keyword>
<keyword evidence="2" id="KW-0812">Transmembrane</keyword>
<evidence type="ECO:0000259" key="3">
    <source>
        <dbReference type="PROSITE" id="PS50801"/>
    </source>
</evidence>
<protein>
    <recommendedName>
        <fullName evidence="3">STAS domain-containing protein</fullName>
    </recommendedName>
</protein>
<proteinExistence type="predicted"/>
<dbReference type="Pfam" id="PF01740">
    <property type="entry name" value="STAS"/>
    <property type="match status" value="1"/>
</dbReference>
<dbReference type="SUPFAM" id="SSF52091">
    <property type="entry name" value="SpoIIaa-like"/>
    <property type="match status" value="1"/>
</dbReference>
<keyword evidence="2" id="KW-0472">Membrane</keyword>
<evidence type="ECO:0000313" key="4">
    <source>
        <dbReference type="EMBL" id="PDW01524.1"/>
    </source>
</evidence>
<gene>
    <name evidence="4" type="ORF">CJ255_18730</name>
</gene>
<dbReference type="Proteomes" id="UP000220527">
    <property type="component" value="Unassembled WGS sequence"/>
</dbReference>
<dbReference type="Gene3D" id="3.30.750.24">
    <property type="entry name" value="STAS domain"/>
    <property type="match status" value="1"/>
</dbReference>
<evidence type="ECO:0000256" key="2">
    <source>
        <dbReference type="SAM" id="Phobius"/>
    </source>
</evidence>
<keyword evidence="1" id="KW-0175">Coiled coil</keyword>
<dbReference type="AlphaFoldDB" id="A0A2A6REH9"/>
<dbReference type="PANTHER" id="PTHR33745">
    <property type="entry name" value="RSBT ANTAGONIST PROTEIN RSBS-RELATED"/>
    <property type="match status" value="1"/>
</dbReference>
<feature type="domain" description="STAS" evidence="3">
    <location>
        <begin position="248"/>
        <end position="359"/>
    </location>
</feature>
<dbReference type="EMBL" id="NQWI01000132">
    <property type="protein sequence ID" value="PDW01524.1"/>
    <property type="molecule type" value="Genomic_DNA"/>
</dbReference>
<dbReference type="PROSITE" id="PS50801">
    <property type="entry name" value="STAS"/>
    <property type="match status" value="1"/>
</dbReference>
<dbReference type="PANTHER" id="PTHR33745:SF1">
    <property type="entry name" value="RSBT ANTAGONIST PROTEIN RSBS"/>
    <property type="match status" value="1"/>
</dbReference>
<evidence type="ECO:0000313" key="5">
    <source>
        <dbReference type="Proteomes" id="UP000220527"/>
    </source>
</evidence>